<evidence type="ECO:0000313" key="1">
    <source>
        <dbReference type="EMBL" id="CAH1205343.1"/>
    </source>
</evidence>
<accession>A0ABM9C8C8</accession>
<reference evidence="1" key="1">
    <citation type="submission" date="2022-01" db="EMBL/GenBank/DDBJ databases">
        <authorList>
            <person name="Criscuolo A."/>
        </authorList>
    </citation>
    <scope>NUCLEOTIDE SEQUENCE</scope>
    <source>
        <strain evidence="1">CIP111891</strain>
    </source>
</reference>
<proteinExistence type="predicted"/>
<dbReference type="Proteomes" id="UP000838821">
    <property type="component" value="Unassembled WGS sequence"/>
</dbReference>
<keyword evidence="2" id="KW-1185">Reference proteome</keyword>
<evidence type="ECO:0000313" key="2">
    <source>
        <dbReference type="Proteomes" id="UP000838821"/>
    </source>
</evidence>
<dbReference type="EMBL" id="CAKMMW010000006">
    <property type="protein sequence ID" value="CAH1205343.1"/>
    <property type="molecule type" value="Genomic_DNA"/>
</dbReference>
<organism evidence="1 2">
    <name type="scientific">Paenibacillus allorhizoplanae</name>
    <dbReference type="NCBI Taxonomy" id="2905648"/>
    <lineage>
        <taxon>Bacteria</taxon>
        <taxon>Bacillati</taxon>
        <taxon>Bacillota</taxon>
        <taxon>Bacilli</taxon>
        <taxon>Bacillales</taxon>
        <taxon>Paenibacillaceae</taxon>
        <taxon>Paenibacillus</taxon>
    </lineage>
</organism>
<gene>
    <name evidence="1" type="ORF">PAECIP111891_02728</name>
</gene>
<name>A0ABM9C8C8_9BACL</name>
<sequence length="62" mass="7258">MNKVLSTDIELFAAALSQTYVVVSIDDMQENAGIIREYCDKYVKIGDSWFSRNMYEFHIMTR</sequence>
<protein>
    <submittedName>
        <fullName evidence="1">Uncharacterized protein</fullName>
    </submittedName>
</protein>
<comment type="caution">
    <text evidence="1">The sequence shown here is derived from an EMBL/GenBank/DDBJ whole genome shotgun (WGS) entry which is preliminary data.</text>
</comment>